<dbReference type="Pfam" id="PF00059">
    <property type="entry name" value="Lectin_C"/>
    <property type="match status" value="1"/>
</dbReference>
<accession>A0A8B6HN28</accession>
<dbReference type="Gene3D" id="3.10.100.10">
    <property type="entry name" value="Mannose-Binding Protein A, subunit A"/>
    <property type="match status" value="1"/>
</dbReference>
<feature type="signal peptide" evidence="1">
    <location>
        <begin position="1"/>
        <end position="20"/>
    </location>
</feature>
<keyword evidence="1" id="KW-0732">Signal</keyword>
<reference evidence="3" key="1">
    <citation type="submission" date="2018-11" db="EMBL/GenBank/DDBJ databases">
        <authorList>
            <person name="Alioto T."/>
            <person name="Alioto T."/>
        </authorList>
    </citation>
    <scope>NUCLEOTIDE SEQUENCE</scope>
</reference>
<dbReference type="InterPro" id="IPR001304">
    <property type="entry name" value="C-type_lectin-like"/>
</dbReference>
<organism evidence="3 4">
    <name type="scientific">Mytilus galloprovincialis</name>
    <name type="common">Mediterranean mussel</name>
    <dbReference type="NCBI Taxonomy" id="29158"/>
    <lineage>
        <taxon>Eukaryota</taxon>
        <taxon>Metazoa</taxon>
        <taxon>Spiralia</taxon>
        <taxon>Lophotrochozoa</taxon>
        <taxon>Mollusca</taxon>
        <taxon>Bivalvia</taxon>
        <taxon>Autobranchia</taxon>
        <taxon>Pteriomorphia</taxon>
        <taxon>Mytilida</taxon>
        <taxon>Mytiloidea</taxon>
        <taxon>Mytilidae</taxon>
        <taxon>Mytilinae</taxon>
        <taxon>Mytilus</taxon>
    </lineage>
</organism>
<gene>
    <name evidence="3" type="ORF">MGAL_10B091093</name>
</gene>
<evidence type="ECO:0000313" key="4">
    <source>
        <dbReference type="Proteomes" id="UP000596742"/>
    </source>
</evidence>
<protein>
    <recommendedName>
        <fullName evidence="2">C-type lectin domain-containing protein</fullName>
    </recommendedName>
</protein>
<name>A0A8B6HN28_MYTGA</name>
<dbReference type="OrthoDB" id="6047911at2759"/>
<dbReference type="PROSITE" id="PS50041">
    <property type="entry name" value="C_TYPE_LECTIN_2"/>
    <property type="match status" value="1"/>
</dbReference>
<dbReference type="InterPro" id="IPR016186">
    <property type="entry name" value="C-type_lectin-like/link_sf"/>
</dbReference>
<evidence type="ECO:0000259" key="2">
    <source>
        <dbReference type="PROSITE" id="PS50041"/>
    </source>
</evidence>
<proteinExistence type="predicted"/>
<sequence>MGFRIILLFCIAMTFNTVLADNCKSPYVRIGDGCYFISNDKVSGDKAFALCAKRGAYLANFETLEEAMIMKLELQQRNSGVHYYVGGRNVNRHVSGGDWRWIKNGQMTQMTYNAFGDGEPNGSFASPQDCMYFYALDRYHFYNVYCDNGTNIGGYICEK</sequence>
<dbReference type="AlphaFoldDB" id="A0A8B6HN28"/>
<keyword evidence="4" id="KW-1185">Reference proteome</keyword>
<dbReference type="SUPFAM" id="SSF56436">
    <property type="entry name" value="C-type lectin-like"/>
    <property type="match status" value="1"/>
</dbReference>
<comment type="caution">
    <text evidence="3">The sequence shown here is derived from an EMBL/GenBank/DDBJ whole genome shotgun (WGS) entry which is preliminary data.</text>
</comment>
<evidence type="ECO:0000313" key="3">
    <source>
        <dbReference type="EMBL" id="VDI81807.1"/>
    </source>
</evidence>
<dbReference type="Proteomes" id="UP000596742">
    <property type="component" value="Unassembled WGS sequence"/>
</dbReference>
<dbReference type="InterPro" id="IPR016187">
    <property type="entry name" value="CTDL_fold"/>
</dbReference>
<dbReference type="CDD" id="cd00037">
    <property type="entry name" value="CLECT"/>
    <property type="match status" value="1"/>
</dbReference>
<dbReference type="SMART" id="SM00034">
    <property type="entry name" value="CLECT"/>
    <property type="match status" value="1"/>
</dbReference>
<feature type="chain" id="PRO_5032863113" description="C-type lectin domain-containing protein" evidence="1">
    <location>
        <begin position="21"/>
        <end position="159"/>
    </location>
</feature>
<dbReference type="EMBL" id="UYJE01010291">
    <property type="protein sequence ID" value="VDI81807.1"/>
    <property type="molecule type" value="Genomic_DNA"/>
</dbReference>
<feature type="domain" description="C-type lectin" evidence="2">
    <location>
        <begin position="30"/>
        <end position="147"/>
    </location>
</feature>
<evidence type="ECO:0000256" key="1">
    <source>
        <dbReference type="SAM" id="SignalP"/>
    </source>
</evidence>